<protein>
    <submittedName>
        <fullName evidence="7">ABC transporter permease</fullName>
    </submittedName>
</protein>
<reference evidence="8" key="1">
    <citation type="journal article" date="2019" name="Int. J. Syst. Evol. Microbiol.">
        <title>The Global Catalogue of Microorganisms (GCM) 10K type strain sequencing project: providing services to taxonomists for standard genome sequencing and annotation.</title>
        <authorList>
            <consortium name="The Broad Institute Genomics Platform"/>
            <consortium name="The Broad Institute Genome Sequencing Center for Infectious Disease"/>
            <person name="Wu L."/>
            <person name="Ma J."/>
        </authorList>
    </citation>
    <scope>NUCLEOTIDE SEQUENCE [LARGE SCALE GENOMIC DNA]</scope>
    <source>
        <strain evidence="8">JCM 15478</strain>
    </source>
</reference>
<keyword evidence="3 5" id="KW-1133">Transmembrane helix</keyword>
<evidence type="ECO:0000313" key="7">
    <source>
        <dbReference type="EMBL" id="GAA2082753.1"/>
    </source>
</evidence>
<comment type="subcellular location">
    <subcellularLocation>
        <location evidence="1">Membrane</location>
        <topology evidence="1">Multi-pass membrane protein</topology>
    </subcellularLocation>
</comment>
<dbReference type="Proteomes" id="UP001500016">
    <property type="component" value="Unassembled WGS sequence"/>
</dbReference>
<dbReference type="RefSeq" id="WP_344530537.1">
    <property type="nucleotide sequence ID" value="NZ_BAAAPE010000011.1"/>
</dbReference>
<gene>
    <name evidence="7" type="ORF">GCM10009801_42730</name>
</gene>
<evidence type="ECO:0000256" key="4">
    <source>
        <dbReference type="ARBA" id="ARBA00023136"/>
    </source>
</evidence>
<accession>A0ABP5HN14</accession>
<name>A0ABP5HN14_9ACTN</name>
<dbReference type="EMBL" id="BAAAPE010000011">
    <property type="protein sequence ID" value="GAA2082753.1"/>
    <property type="molecule type" value="Genomic_DNA"/>
</dbReference>
<dbReference type="InterPro" id="IPR013525">
    <property type="entry name" value="ABC2_TM"/>
</dbReference>
<feature type="transmembrane region" description="Helical" evidence="5">
    <location>
        <begin position="248"/>
        <end position="271"/>
    </location>
</feature>
<dbReference type="Pfam" id="PF12698">
    <property type="entry name" value="ABC2_membrane_3"/>
    <property type="match status" value="1"/>
</dbReference>
<feature type="domain" description="ABC-2 type transporter transmembrane" evidence="6">
    <location>
        <begin position="141"/>
        <end position="358"/>
    </location>
</feature>
<evidence type="ECO:0000256" key="3">
    <source>
        <dbReference type="ARBA" id="ARBA00022989"/>
    </source>
</evidence>
<feature type="transmembrane region" description="Helical" evidence="5">
    <location>
        <begin position="283"/>
        <end position="303"/>
    </location>
</feature>
<feature type="transmembrane region" description="Helical" evidence="5">
    <location>
        <begin position="32"/>
        <end position="54"/>
    </location>
</feature>
<feature type="transmembrane region" description="Helical" evidence="5">
    <location>
        <begin position="162"/>
        <end position="187"/>
    </location>
</feature>
<organism evidence="7 8">
    <name type="scientific">Streptomyces albiaxialis</name>
    <dbReference type="NCBI Taxonomy" id="329523"/>
    <lineage>
        <taxon>Bacteria</taxon>
        <taxon>Bacillati</taxon>
        <taxon>Actinomycetota</taxon>
        <taxon>Actinomycetes</taxon>
        <taxon>Kitasatosporales</taxon>
        <taxon>Streptomycetaceae</taxon>
        <taxon>Streptomyces</taxon>
    </lineage>
</organism>
<evidence type="ECO:0000256" key="1">
    <source>
        <dbReference type="ARBA" id="ARBA00004141"/>
    </source>
</evidence>
<evidence type="ECO:0000256" key="2">
    <source>
        <dbReference type="ARBA" id="ARBA00022692"/>
    </source>
</evidence>
<feature type="transmembrane region" description="Helical" evidence="5">
    <location>
        <begin position="208"/>
        <end position="236"/>
    </location>
</feature>
<comment type="caution">
    <text evidence="7">The sequence shown here is derived from an EMBL/GenBank/DDBJ whole genome shotgun (WGS) entry which is preliminary data.</text>
</comment>
<keyword evidence="8" id="KW-1185">Reference proteome</keyword>
<proteinExistence type="predicted"/>
<keyword evidence="4 5" id="KW-0472">Membrane</keyword>
<feature type="transmembrane region" description="Helical" evidence="5">
    <location>
        <begin position="339"/>
        <end position="361"/>
    </location>
</feature>
<evidence type="ECO:0000256" key="5">
    <source>
        <dbReference type="SAM" id="Phobius"/>
    </source>
</evidence>
<sequence>MTATRSSERTGALTTLGLVLAREIRTRTFSRTALMSIGFSVLIIAGLIFVPKIIGGGGGDHPEVAVAGAKPAQVEQYAKLLPDNDVSAAPAGATPTEDRPLVVTLKPRAIDGKVYESSQLSELESVTARLQLALLSDGSGEKAPAVHLKAVHDDSEDVSRSMIGYLVVVLLFGQIVGMSSAVTQAMMEEKGNRVVDLLLPKIKPLSLLWGKVIGAGVAGLVQTGAMAGAALGLLLASGDRSTFDIVLGIGWIVLLWYLLGFLFMGVIYGGIGAMMRKPDDVPSVTVPLQLINMLTFLVGVVALQQPGAAWVDVVSKVPPFSAILVPLQYITQETTTGDMLTSAGIIVACALVLSLAGARLFSLAVRTDSPKDALRAFVTPRAGTA</sequence>
<keyword evidence="2 5" id="KW-0812">Transmembrane</keyword>
<evidence type="ECO:0000259" key="6">
    <source>
        <dbReference type="Pfam" id="PF12698"/>
    </source>
</evidence>
<evidence type="ECO:0000313" key="8">
    <source>
        <dbReference type="Proteomes" id="UP001500016"/>
    </source>
</evidence>